<sequence>MKAAARSKSAQEDENLKFFSNKSGKALITTRVAQEIYLIYKNKEASGAVWTPTVTSEELANKYGITAKAIRDIWNKRTWRHATVKYWTEEEKRQFNNKPKPREKMTANELEQRTHTAAELISLPASPDTLSQSAHSGGIKVDKNESVSSVSRSEEQENEGWQEDVEVATSSSNIQHSRPSFETQDDGWMTCPSRIGMFISSIPSVELK</sequence>
<protein>
    <submittedName>
        <fullName evidence="2">Uncharacterized protein</fullName>
    </submittedName>
</protein>
<evidence type="ECO:0000313" key="2">
    <source>
        <dbReference type="EMBL" id="CAE2308092.1"/>
    </source>
</evidence>
<accession>A0A7S4KX16</accession>
<reference evidence="2" key="1">
    <citation type="submission" date="2021-01" db="EMBL/GenBank/DDBJ databases">
        <authorList>
            <person name="Corre E."/>
            <person name="Pelletier E."/>
            <person name="Niang G."/>
            <person name="Scheremetjew M."/>
            <person name="Finn R."/>
            <person name="Kale V."/>
            <person name="Holt S."/>
            <person name="Cochrane G."/>
            <person name="Meng A."/>
            <person name="Brown T."/>
            <person name="Cohen L."/>
        </authorList>
    </citation>
    <scope>NUCLEOTIDE SEQUENCE</scope>
    <source>
        <strain evidence="2">CCMP 2712</strain>
    </source>
</reference>
<dbReference type="EMBL" id="HBKN01025375">
    <property type="protein sequence ID" value="CAE2308092.1"/>
    <property type="molecule type" value="Transcribed_RNA"/>
</dbReference>
<evidence type="ECO:0000256" key="1">
    <source>
        <dbReference type="SAM" id="MobiDB-lite"/>
    </source>
</evidence>
<dbReference type="AlphaFoldDB" id="A0A7S4KX16"/>
<feature type="compositionally biased region" description="Acidic residues" evidence="1">
    <location>
        <begin position="156"/>
        <end position="166"/>
    </location>
</feature>
<gene>
    <name evidence="2" type="ORF">GTHE00462_LOCUS19736</name>
</gene>
<name>A0A7S4KX16_GUITH</name>
<organism evidence="2">
    <name type="scientific">Guillardia theta</name>
    <name type="common">Cryptophyte</name>
    <name type="synonym">Cryptomonas phi</name>
    <dbReference type="NCBI Taxonomy" id="55529"/>
    <lineage>
        <taxon>Eukaryota</taxon>
        <taxon>Cryptophyceae</taxon>
        <taxon>Pyrenomonadales</taxon>
        <taxon>Geminigeraceae</taxon>
        <taxon>Guillardia</taxon>
    </lineage>
</organism>
<proteinExistence type="predicted"/>
<feature type="compositionally biased region" description="Polar residues" evidence="1">
    <location>
        <begin position="168"/>
        <end position="182"/>
    </location>
</feature>
<feature type="region of interest" description="Disordered" evidence="1">
    <location>
        <begin position="125"/>
        <end position="187"/>
    </location>
</feature>